<keyword evidence="4" id="KW-1185">Reference proteome</keyword>
<sequence length="57" mass="6341">PLIPPVLGLLSLLLLIDCELVCVVLPQRVSVLNSTTIRCYYTHLLSVDLPYIPCIYA</sequence>
<feature type="chain" id="PRO_5044710866" evidence="1">
    <location>
        <begin position="19"/>
        <end position="57"/>
    </location>
</feature>
<dbReference type="Proteomes" id="UP001331761">
    <property type="component" value="Unassembled WGS sequence"/>
</dbReference>
<organism evidence="2 4">
    <name type="scientific">Trichostrongylus colubriformis</name>
    <name type="common">Black scour worm</name>
    <dbReference type="NCBI Taxonomy" id="6319"/>
    <lineage>
        <taxon>Eukaryota</taxon>
        <taxon>Metazoa</taxon>
        <taxon>Ecdysozoa</taxon>
        <taxon>Nematoda</taxon>
        <taxon>Chromadorea</taxon>
        <taxon>Rhabditida</taxon>
        <taxon>Rhabditina</taxon>
        <taxon>Rhabditomorpha</taxon>
        <taxon>Strongyloidea</taxon>
        <taxon>Trichostrongylidae</taxon>
        <taxon>Trichostrongylus</taxon>
    </lineage>
</organism>
<name>A0AAN8FYF3_TRICO</name>
<evidence type="ECO:0000313" key="3">
    <source>
        <dbReference type="EMBL" id="KAK5973994.1"/>
    </source>
</evidence>
<comment type="caution">
    <text evidence="2">The sequence shown here is derived from an EMBL/GenBank/DDBJ whole genome shotgun (WGS) entry which is preliminary data.</text>
</comment>
<accession>A0AAN8FYF3</accession>
<feature type="non-terminal residue" evidence="2">
    <location>
        <position position="1"/>
    </location>
</feature>
<dbReference type="EMBL" id="WIXE01016053">
    <property type="protein sequence ID" value="KAK5972983.1"/>
    <property type="molecule type" value="Genomic_DNA"/>
</dbReference>
<dbReference type="EMBL" id="WIXE01014816">
    <property type="protein sequence ID" value="KAK5973994.1"/>
    <property type="molecule type" value="Genomic_DNA"/>
</dbReference>
<reference evidence="2 4" key="1">
    <citation type="submission" date="2019-10" db="EMBL/GenBank/DDBJ databases">
        <title>Assembly and Annotation for the nematode Trichostrongylus colubriformis.</title>
        <authorList>
            <person name="Martin J."/>
        </authorList>
    </citation>
    <scope>NUCLEOTIDE SEQUENCE [LARGE SCALE GENOMIC DNA]</scope>
    <source>
        <strain evidence="2">G859</strain>
        <tissue evidence="2">Whole worm</tissue>
    </source>
</reference>
<evidence type="ECO:0000313" key="2">
    <source>
        <dbReference type="EMBL" id="KAK5972983.1"/>
    </source>
</evidence>
<proteinExistence type="predicted"/>
<protein>
    <submittedName>
        <fullName evidence="2">Uncharacterized protein</fullName>
    </submittedName>
</protein>
<evidence type="ECO:0000313" key="4">
    <source>
        <dbReference type="Proteomes" id="UP001331761"/>
    </source>
</evidence>
<keyword evidence="1" id="KW-0732">Signal</keyword>
<dbReference type="AlphaFoldDB" id="A0AAN8FYF3"/>
<evidence type="ECO:0000256" key="1">
    <source>
        <dbReference type="SAM" id="SignalP"/>
    </source>
</evidence>
<feature type="signal peptide" evidence="1">
    <location>
        <begin position="1"/>
        <end position="18"/>
    </location>
</feature>
<gene>
    <name evidence="2" type="ORF">GCK32_022247</name>
    <name evidence="3" type="ORF">GCK32_022490</name>
</gene>